<dbReference type="Proteomes" id="UP000030744">
    <property type="component" value="Unassembled WGS sequence"/>
</dbReference>
<proteinExistence type="predicted"/>
<organism evidence="2 3">
    <name type="scientific">Eimeria mitis</name>
    <dbReference type="NCBI Taxonomy" id="44415"/>
    <lineage>
        <taxon>Eukaryota</taxon>
        <taxon>Sar</taxon>
        <taxon>Alveolata</taxon>
        <taxon>Apicomplexa</taxon>
        <taxon>Conoidasida</taxon>
        <taxon>Coccidia</taxon>
        <taxon>Eucoccidiorida</taxon>
        <taxon>Eimeriorina</taxon>
        <taxon>Eimeriidae</taxon>
        <taxon>Eimeria</taxon>
    </lineage>
</organism>
<gene>
    <name evidence="2" type="ORF">EMH_0042040</name>
</gene>
<dbReference type="EMBL" id="HG681434">
    <property type="protein sequence ID" value="CDJ28568.1"/>
    <property type="molecule type" value="Genomic_DNA"/>
</dbReference>
<feature type="compositionally biased region" description="Basic and acidic residues" evidence="1">
    <location>
        <begin position="72"/>
        <end position="84"/>
    </location>
</feature>
<reference evidence="2" key="1">
    <citation type="submission" date="2013-10" db="EMBL/GenBank/DDBJ databases">
        <title>Genomic analysis of the causative agents of coccidiosis in chickens.</title>
        <authorList>
            <person name="Reid A.J."/>
            <person name="Blake D."/>
            <person name="Billington K."/>
            <person name="Browne H."/>
            <person name="Dunn M."/>
            <person name="Hung S."/>
            <person name="Kawahara F."/>
            <person name="Miranda-Saavedra D."/>
            <person name="Mourier T."/>
            <person name="Nagra H."/>
            <person name="Otto T.D."/>
            <person name="Rawlings N."/>
            <person name="Sanchez A."/>
            <person name="Sanders M."/>
            <person name="Subramaniam C."/>
            <person name="Tay Y."/>
            <person name="Dear P."/>
            <person name="Doerig C."/>
            <person name="Gruber A."/>
            <person name="Parkinson J."/>
            <person name="Shirley M."/>
            <person name="Wan K.L."/>
            <person name="Berriman M."/>
            <person name="Tomley F."/>
            <person name="Pain A."/>
        </authorList>
    </citation>
    <scope>NUCLEOTIDE SEQUENCE [LARGE SCALE GENOMIC DNA]</scope>
    <source>
        <strain evidence="2">Houghton</strain>
    </source>
</reference>
<dbReference type="AlphaFoldDB" id="U6JYG8"/>
<feature type="region of interest" description="Disordered" evidence="1">
    <location>
        <begin position="395"/>
        <end position="417"/>
    </location>
</feature>
<feature type="compositionally biased region" description="Low complexity" evidence="1">
    <location>
        <begin position="184"/>
        <end position="194"/>
    </location>
</feature>
<dbReference type="OrthoDB" id="346403at2759"/>
<evidence type="ECO:0000313" key="2">
    <source>
        <dbReference type="EMBL" id="CDJ28568.1"/>
    </source>
</evidence>
<evidence type="ECO:0000313" key="3">
    <source>
        <dbReference type="Proteomes" id="UP000030744"/>
    </source>
</evidence>
<feature type="region of interest" description="Disordered" evidence="1">
    <location>
        <begin position="51"/>
        <end position="96"/>
    </location>
</feature>
<reference evidence="2" key="2">
    <citation type="submission" date="2013-10" db="EMBL/GenBank/DDBJ databases">
        <authorList>
            <person name="Aslett M."/>
        </authorList>
    </citation>
    <scope>NUCLEOTIDE SEQUENCE [LARGE SCALE GENOMIC DNA]</scope>
    <source>
        <strain evidence="2">Houghton</strain>
    </source>
</reference>
<dbReference type="RefSeq" id="XP_013351142.1">
    <property type="nucleotide sequence ID" value="XM_013495688.1"/>
</dbReference>
<dbReference type="GeneID" id="25378926"/>
<feature type="compositionally biased region" description="Basic and acidic residues" evidence="1">
    <location>
        <begin position="134"/>
        <end position="146"/>
    </location>
</feature>
<dbReference type="VEuPathDB" id="ToxoDB:EMH_0042040"/>
<feature type="region of interest" description="Disordered" evidence="1">
    <location>
        <begin position="111"/>
        <end position="197"/>
    </location>
</feature>
<sequence length="417" mass="45019">MTTSKFLRHAAAAAAAVVILGTFQGPSDPSNRLSFCGLNAGYIWAVEAGDSNGLDGEDGPSDLTGGDGEGPEPGRSENGDEKDSSTGQVNGEGEPVVCGLNAGYIWAVEAGDSNGLDGEEGSGDLTGGDGEGPEPGRSENGDEKDSSTGQVNGEGEPVVGDDSSIKTKATASDDSKKQNKLRGSASTNKSSSSEQSKDPLLEKIFGAFTGLGTIILLLVKPKYQGALECLNEKIYRDVLSGPKKVKDNPQLLQQAYSVLRRPPPVLQVPELFVELRQETDKRLWEQRRKREIRFYEQKGEPIPDRLQLSADEVMAADAEDPPLREEHLSETELASRTVLIDGWMKEQFRLRLYYSKRIGVLKGDPQELVETFNPGPKYVTVSVEEILGLSYDAKLDPEPEIEASSPEQRSSARAAEF</sequence>
<keyword evidence="3" id="KW-1185">Reference proteome</keyword>
<protein>
    <submittedName>
        <fullName evidence="2">Uncharacterized protein</fullName>
    </submittedName>
</protein>
<accession>U6JYG8</accession>
<evidence type="ECO:0000256" key="1">
    <source>
        <dbReference type="SAM" id="MobiDB-lite"/>
    </source>
</evidence>
<name>U6JYG8_9EIME</name>